<accession>A0A2T0W225</accession>
<dbReference type="Proteomes" id="UP000238007">
    <property type="component" value="Unassembled WGS sequence"/>
</dbReference>
<evidence type="ECO:0000313" key="1">
    <source>
        <dbReference type="EMBL" id="PRY79020.1"/>
    </source>
</evidence>
<evidence type="ECO:0000313" key="2">
    <source>
        <dbReference type="Proteomes" id="UP000238007"/>
    </source>
</evidence>
<dbReference type="AlphaFoldDB" id="A0A2T0W225"/>
<sequence>MTWRIDYYWEVVLLLKKVLLTIGTILIGTSVLADCTRSPDRVSILIGSEHVNASKEFTELNPGVFLSWDCNNIMLTAGIYENSLGDPSPSALVSYEIYEYQDFSLSAFAGISYFPETDGLDLEYSSHYVPLVGLQTNYKNIFMQFIPGVENQFDMLITAGLRFELN</sequence>
<proteinExistence type="predicted"/>
<reference evidence="1 2" key="1">
    <citation type="submission" date="2018-03" db="EMBL/GenBank/DDBJ databases">
        <title>Genomic Encyclopedia of Archaeal and Bacterial Type Strains, Phase II (KMG-II): from individual species to whole genera.</title>
        <authorList>
            <person name="Goeker M."/>
        </authorList>
    </citation>
    <scope>NUCLEOTIDE SEQUENCE [LARGE SCALE GENOMIC DNA]</scope>
    <source>
        <strain evidence="1 2">DSM 101533</strain>
    </source>
</reference>
<keyword evidence="2" id="KW-1185">Reference proteome</keyword>
<dbReference type="OrthoDB" id="7707691at2"/>
<gene>
    <name evidence="1" type="ORF">CLV80_103352</name>
</gene>
<name>A0A2T0W225_9RHOB</name>
<organism evidence="1 2">
    <name type="scientific">Yoonia maritima</name>
    <dbReference type="NCBI Taxonomy" id="1435347"/>
    <lineage>
        <taxon>Bacteria</taxon>
        <taxon>Pseudomonadati</taxon>
        <taxon>Pseudomonadota</taxon>
        <taxon>Alphaproteobacteria</taxon>
        <taxon>Rhodobacterales</taxon>
        <taxon>Paracoccaceae</taxon>
        <taxon>Yoonia</taxon>
    </lineage>
</organism>
<protein>
    <submittedName>
        <fullName evidence="1">Uncharacterized protein</fullName>
    </submittedName>
</protein>
<dbReference type="EMBL" id="PVTP01000003">
    <property type="protein sequence ID" value="PRY79020.1"/>
    <property type="molecule type" value="Genomic_DNA"/>
</dbReference>
<comment type="caution">
    <text evidence="1">The sequence shown here is derived from an EMBL/GenBank/DDBJ whole genome shotgun (WGS) entry which is preliminary data.</text>
</comment>